<proteinExistence type="predicted"/>
<dbReference type="Proteomes" id="UP000245207">
    <property type="component" value="Unassembled WGS sequence"/>
</dbReference>
<keyword evidence="2" id="KW-1185">Reference proteome</keyword>
<sequence>MVKIFHLSRWLWGAKHQHSKITADPAKNGGRLSAEIELDSFDWSIGWLEPHGAGFQSHDDSFAVLVRCYGREHDTRLKNDR</sequence>
<protein>
    <submittedName>
        <fullName evidence="1">Uncharacterized protein</fullName>
    </submittedName>
</protein>
<evidence type="ECO:0000313" key="2">
    <source>
        <dbReference type="Proteomes" id="UP000245207"/>
    </source>
</evidence>
<dbReference type="OrthoDB" id="686813at2759"/>
<reference evidence="1 2" key="1">
    <citation type="journal article" date="2018" name="Mol. Plant">
        <title>The genome of Artemisia annua provides insight into the evolution of Asteraceae family and artemisinin biosynthesis.</title>
        <authorList>
            <person name="Shen Q."/>
            <person name="Zhang L."/>
            <person name="Liao Z."/>
            <person name="Wang S."/>
            <person name="Yan T."/>
            <person name="Shi P."/>
            <person name="Liu M."/>
            <person name="Fu X."/>
            <person name="Pan Q."/>
            <person name="Wang Y."/>
            <person name="Lv Z."/>
            <person name="Lu X."/>
            <person name="Zhang F."/>
            <person name="Jiang W."/>
            <person name="Ma Y."/>
            <person name="Chen M."/>
            <person name="Hao X."/>
            <person name="Li L."/>
            <person name="Tang Y."/>
            <person name="Lv G."/>
            <person name="Zhou Y."/>
            <person name="Sun X."/>
            <person name="Brodelius P.E."/>
            <person name="Rose J.K.C."/>
            <person name="Tang K."/>
        </authorList>
    </citation>
    <scope>NUCLEOTIDE SEQUENCE [LARGE SCALE GENOMIC DNA]</scope>
    <source>
        <strain evidence="2">cv. Huhao1</strain>
        <tissue evidence="1">Leaf</tissue>
    </source>
</reference>
<dbReference type="AlphaFoldDB" id="A0A2U1PJD5"/>
<dbReference type="PANTHER" id="PTHR34464">
    <property type="entry name" value="OS09G0376300 PROTEIN"/>
    <property type="match status" value="1"/>
</dbReference>
<gene>
    <name evidence="1" type="ORF">CTI12_AA146020</name>
</gene>
<dbReference type="PANTHER" id="PTHR34464:SF5">
    <property type="match status" value="1"/>
</dbReference>
<organism evidence="1 2">
    <name type="scientific">Artemisia annua</name>
    <name type="common">Sweet wormwood</name>
    <dbReference type="NCBI Taxonomy" id="35608"/>
    <lineage>
        <taxon>Eukaryota</taxon>
        <taxon>Viridiplantae</taxon>
        <taxon>Streptophyta</taxon>
        <taxon>Embryophyta</taxon>
        <taxon>Tracheophyta</taxon>
        <taxon>Spermatophyta</taxon>
        <taxon>Magnoliopsida</taxon>
        <taxon>eudicotyledons</taxon>
        <taxon>Gunneridae</taxon>
        <taxon>Pentapetalae</taxon>
        <taxon>asterids</taxon>
        <taxon>campanulids</taxon>
        <taxon>Asterales</taxon>
        <taxon>Asteraceae</taxon>
        <taxon>Asteroideae</taxon>
        <taxon>Anthemideae</taxon>
        <taxon>Artemisiinae</taxon>
        <taxon>Artemisia</taxon>
    </lineage>
</organism>
<accession>A0A2U1PJD5</accession>
<name>A0A2U1PJD5_ARTAN</name>
<evidence type="ECO:0000313" key="1">
    <source>
        <dbReference type="EMBL" id="PWA85874.1"/>
    </source>
</evidence>
<dbReference type="EMBL" id="PKPP01001078">
    <property type="protein sequence ID" value="PWA85874.1"/>
    <property type="molecule type" value="Genomic_DNA"/>
</dbReference>
<comment type="caution">
    <text evidence="1">The sequence shown here is derived from an EMBL/GenBank/DDBJ whole genome shotgun (WGS) entry which is preliminary data.</text>
</comment>